<dbReference type="CDD" id="cd18787">
    <property type="entry name" value="SF2_C_DEAD"/>
    <property type="match status" value="1"/>
</dbReference>
<dbReference type="SMART" id="SM00487">
    <property type="entry name" value="DEXDc"/>
    <property type="match status" value="1"/>
</dbReference>
<dbReference type="GO" id="GO:0016787">
    <property type="term" value="F:hydrolase activity"/>
    <property type="evidence" value="ECO:0007669"/>
    <property type="project" value="UniProtKB-KW"/>
</dbReference>
<evidence type="ECO:0000259" key="12">
    <source>
        <dbReference type="PROSITE" id="PS51195"/>
    </source>
</evidence>
<evidence type="ECO:0000256" key="6">
    <source>
        <dbReference type="ARBA" id="ARBA00022884"/>
    </source>
</evidence>
<dbReference type="EMBL" id="CVRI01000024">
    <property type="protein sequence ID" value="CRK92134.1"/>
    <property type="molecule type" value="Genomic_DNA"/>
</dbReference>
<dbReference type="STRING" id="568069.A0A1J1I004"/>
<evidence type="ECO:0000259" key="11">
    <source>
        <dbReference type="PROSITE" id="PS51194"/>
    </source>
</evidence>
<feature type="domain" description="Helicase C-terminal" evidence="11">
    <location>
        <begin position="254"/>
        <end position="428"/>
    </location>
</feature>
<dbReference type="PANTHER" id="PTHR47959:SF21">
    <property type="entry name" value="DEAD-BOX HELICASE 56"/>
    <property type="match status" value="1"/>
</dbReference>
<keyword evidence="3" id="KW-0378">Hydrolase</keyword>
<dbReference type="GO" id="GO:0005524">
    <property type="term" value="F:ATP binding"/>
    <property type="evidence" value="ECO:0007669"/>
    <property type="project" value="UniProtKB-KW"/>
</dbReference>
<dbReference type="InterPro" id="IPR027417">
    <property type="entry name" value="P-loop_NTPase"/>
</dbReference>
<dbReference type="PANTHER" id="PTHR47959">
    <property type="entry name" value="ATP-DEPENDENT RNA HELICASE RHLE-RELATED"/>
    <property type="match status" value="1"/>
</dbReference>
<sequence>MEDSAEDKKDEKSLNFHQMELDDRILKAIAKLGWMRPTMIQEKAIPLILEKKDVLIRARTGSGKTASFSIPIIQKILNSKESAKEQTTTALILAPSKELCQQSRKVIEGLTIKCSKIIRCIDLTAKGDPTTQKHSLAQRPDIVISTPARILSHLVQKNIDIKESLETMVIDEADLMFSFGFENDLKNVLDYMPAAYQSILASATLSDEVMDLKKIVLHNPVVLKLEEPELPPITQLSHYHLPAEENDKAAILYTLFKLHLIKGKSIIFVNTVDKGYKLKLFLWQFKIRSCVLNSELPAKIRIHTVHQFNQGLYDIIIASDERSLLKPGEQLTKSSKTVKTKVKKGQDSESGVARGIDFRCVSNVINFDFPLDINSYIHRAGRTARGNNSGNVLSFVSLSENDLMNLVEEHLLASYPGEEMIMKKHQFKLEEVEPFRYRAQDGWRAITKNAVKEARLREIKAEMYNSEKLKTFFENNPHDLQVLRHDKPINVVKVPEHLAEVPEYIIPAPLRNMVGIVTKKRKHQQSVSKTKLKYQQKADNPLAVAEIDYAKKQKKF</sequence>
<keyword evidence="14" id="KW-1185">Reference proteome</keyword>
<protein>
    <recommendedName>
        <fullName evidence="1">RNA helicase</fullName>
        <ecNumber evidence="1">3.6.4.13</ecNumber>
    </recommendedName>
</protein>
<feature type="short sequence motif" description="Q motif" evidence="9">
    <location>
        <begin position="14"/>
        <end position="42"/>
    </location>
</feature>
<dbReference type="EC" id="3.6.4.13" evidence="1"/>
<feature type="domain" description="DEAD-box RNA helicase Q" evidence="12">
    <location>
        <begin position="14"/>
        <end position="42"/>
    </location>
</feature>
<name>A0A1J1I004_9DIPT</name>
<dbReference type="PROSITE" id="PS51192">
    <property type="entry name" value="HELICASE_ATP_BIND_1"/>
    <property type="match status" value="1"/>
</dbReference>
<dbReference type="InterPro" id="IPR014014">
    <property type="entry name" value="RNA_helicase_DEAD_Q_motif"/>
</dbReference>
<dbReference type="PROSITE" id="PS51194">
    <property type="entry name" value="HELICASE_CTER"/>
    <property type="match status" value="1"/>
</dbReference>
<feature type="domain" description="Helicase ATP-binding" evidence="10">
    <location>
        <begin position="45"/>
        <end position="223"/>
    </location>
</feature>
<accession>A0A1J1I004</accession>
<evidence type="ECO:0000259" key="10">
    <source>
        <dbReference type="PROSITE" id="PS51192"/>
    </source>
</evidence>
<evidence type="ECO:0000313" key="14">
    <source>
        <dbReference type="Proteomes" id="UP000183832"/>
    </source>
</evidence>
<dbReference type="GO" id="GO:0003723">
    <property type="term" value="F:RNA binding"/>
    <property type="evidence" value="ECO:0007669"/>
    <property type="project" value="UniProtKB-KW"/>
</dbReference>
<dbReference type="GO" id="GO:0005829">
    <property type="term" value="C:cytosol"/>
    <property type="evidence" value="ECO:0007669"/>
    <property type="project" value="TreeGrafter"/>
</dbReference>
<evidence type="ECO:0000256" key="8">
    <source>
        <dbReference type="ARBA" id="ARBA00047984"/>
    </source>
</evidence>
<keyword evidence="4" id="KW-0347">Helicase</keyword>
<comment type="catalytic activity">
    <reaction evidence="8">
        <text>ATP + H2O = ADP + phosphate + H(+)</text>
        <dbReference type="Rhea" id="RHEA:13065"/>
        <dbReference type="ChEBI" id="CHEBI:15377"/>
        <dbReference type="ChEBI" id="CHEBI:15378"/>
        <dbReference type="ChEBI" id="CHEBI:30616"/>
        <dbReference type="ChEBI" id="CHEBI:43474"/>
        <dbReference type="ChEBI" id="CHEBI:456216"/>
        <dbReference type="EC" id="3.6.4.13"/>
    </reaction>
</comment>
<dbReference type="InterPro" id="IPR001650">
    <property type="entry name" value="Helicase_C-like"/>
</dbReference>
<keyword evidence="2" id="KW-0547">Nucleotide-binding</keyword>
<dbReference type="OrthoDB" id="1191041at2759"/>
<evidence type="ECO:0000256" key="2">
    <source>
        <dbReference type="ARBA" id="ARBA00022741"/>
    </source>
</evidence>
<evidence type="ECO:0000256" key="5">
    <source>
        <dbReference type="ARBA" id="ARBA00022840"/>
    </source>
</evidence>
<dbReference type="InterPro" id="IPR011545">
    <property type="entry name" value="DEAD/DEAH_box_helicase_dom"/>
</dbReference>
<evidence type="ECO:0000256" key="4">
    <source>
        <dbReference type="ARBA" id="ARBA00022806"/>
    </source>
</evidence>
<dbReference type="InterPro" id="IPR050079">
    <property type="entry name" value="DEAD_box_RNA_helicase"/>
</dbReference>
<dbReference type="GO" id="GO:0003724">
    <property type="term" value="F:RNA helicase activity"/>
    <property type="evidence" value="ECO:0007669"/>
    <property type="project" value="UniProtKB-EC"/>
</dbReference>
<evidence type="ECO:0000256" key="1">
    <source>
        <dbReference type="ARBA" id="ARBA00012552"/>
    </source>
</evidence>
<reference evidence="13 14" key="1">
    <citation type="submission" date="2015-04" db="EMBL/GenBank/DDBJ databases">
        <authorList>
            <person name="Syromyatnikov M.Y."/>
            <person name="Popov V.N."/>
        </authorList>
    </citation>
    <scope>NUCLEOTIDE SEQUENCE [LARGE SCALE GENOMIC DNA]</scope>
</reference>
<dbReference type="Gene3D" id="3.40.50.300">
    <property type="entry name" value="P-loop containing nucleotide triphosphate hydrolases"/>
    <property type="match status" value="2"/>
</dbReference>
<dbReference type="InterPro" id="IPR014001">
    <property type="entry name" value="Helicase_ATP-bd"/>
</dbReference>
<dbReference type="AlphaFoldDB" id="A0A1J1I004"/>
<evidence type="ECO:0000256" key="9">
    <source>
        <dbReference type="PROSITE-ProRule" id="PRU00552"/>
    </source>
</evidence>
<dbReference type="SUPFAM" id="SSF52540">
    <property type="entry name" value="P-loop containing nucleoside triphosphate hydrolases"/>
    <property type="match status" value="2"/>
</dbReference>
<keyword evidence="6" id="KW-0694">RNA-binding</keyword>
<dbReference type="SMART" id="SM00490">
    <property type="entry name" value="HELICc"/>
    <property type="match status" value="1"/>
</dbReference>
<dbReference type="Proteomes" id="UP000183832">
    <property type="component" value="Unassembled WGS sequence"/>
</dbReference>
<keyword evidence="5" id="KW-0067">ATP-binding</keyword>
<gene>
    <name evidence="13" type="ORF">CLUMA_CG005749</name>
</gene>
<dbReference type="Pfam" id="PF00270">
    <property type="entry name" value="DEAD"/>
    <property type="match status" value="1"/>
</dbReference>
<comment type="similarity">
    <text evidence="7">Belongs to the DEAD box helicase family. DDX56/DBP9 subfamily.</text>
</comment>
<organism evidence="13 14">
    <name type="scientific">Clunio marinus</name>
    <dbReference type="NCBI Taxonomy" id="568069"/>
    <lineage>
        <taxon>Eukaryota</taxon>
        <taxon>Metazoa</taxon>
        <taxon>Ecdysozoa</taxon>
        <taxon>Arthropoda</taxon>
        <taxon>Hexapoda</taxon>
        <taxon>Insecta</taxon>
        <taxon>Pterygota</taxon>
        <taxon>Neoptera</taxon>
        <taxon>Endopterygota</taxon>
        <taxon>Diptera</taxon>
        <taxon>Nematocera</taxon>
        <taxon>Chironomoidea</taxon>
        <taxon>Chironomidae</taxon>
        <taxon>Clunio</taxon>
    </lineage>
</organism>
<dbReference type="PROSITE" id="PS51195">
    <property type="entry name" value="Q_MOTIF"/>
    <property type="match status" value="1"/>
</dbReference>
<evidence type="ECO:0000256" key="7">
    <source>
        <dbReference type="ARBA" id="ARBA00038041"/>
    </source>
</evidence>
<evidence type="ECO:0000313" key="13">
    <source>
        <dbReference type="EMBL" id="CRK92134.1"/>
    </source>
</evidence>
<evidence type="ECO:0000256" key="3">
    <source>
        <dbReference type="ARBA" id="ARBA00022801"/>
    </source>
</evidence>
<proteinExistence type="inferred from homology"/>
<dbReference type="Pfam" id="PF00271">
    <property type="entry name" value="Helicase_C"/>
    <property type="match status" value="2"/>
</dbReference>
<dbReference type="CDD" id="cd17961">
    <property type="entry name" value="DEADc_DDX56"/>
    <property type="match status" value="1"/>
</dbReference>